<gene>
    <name evidence="4" type="ORF">FB567DRAFT_583337</name>
</gene>
<proteinExistence type="predicted"/>
<dbReference type="OrthoDB" id="3797741at2759"/>
<evidence type="ECO:0000256" key="1">
    <source>
        <dbReference type="PROSITE-ProRule" id="PRU00723"/>
    </source>
</evidence>
<accession>A0A8K0QZF2</accession>
<evidence type="ECO:0000313" key="4">
    <source>
        <dbReference type="EMBL" id="KAH7076227.1"/>
    </source>
</evidence>
<feature type="compositionally biased region" description="Polar residues" evidence="2">
    <location>
        <begin position="80"/>
        <end position="90"/>
    </location>
</feature>
<sequence>MARSARSKTVKTESNEEADISKPAGDAISATTVDSVVDTEPCTQDTATMPTEGPAQAEAVTEHVEDLIDYDDHDLESPNDKTISPSSHANTLDEKDLDGDDSTTPAPEHAQPQHVPQYEQDAETSDSVYEQAKAGMIWSISALLNHTPDIASALGLNNVGDVTSAEVTANGVTYEVTWKITSIEAAPVNVNANALIPASNGDHADETSATSALPPQSIIPDENVEQPSAAKPPPTQSTIPKEHVLQPPALTAPKAQNIIQIPSAPKCKFGRFCTKGSSCPYSHSVGLKLCTFVNTAQGCTQGAACEFSHEAVGARCTRSVTRRACANGAGCGFKHADDEVLIGGMVANAQAGPSSVKRGRGEDYGGPRKKMRGGGRGAHGRGRGCGRGRGGRGGRGSRSRGR</sequence>
<evidence type="ECO:0000313" key="5">
    <source>
        <dbReference type="Proteomes" id="UP000813461"/>
    </source>
</evidence>
<dbReference type="Proteomes" id="UP000813461">
    <property type="component" value="Unassembled WGS sequence"/>
</dbReference>
<organism evidence="4 5">
    <name type="scientific">Paraphoma chrysanthemicola</name>
    <dbReference type="NCBI Taxonomy" id="798071"/>
    <lineage>
        <taxon>Eukaryota</taxon>
        <taxon>Fungi</taxon>
        <taxon>Dikarya</taxon>
        <taxon>Ascomycota</taxon>
        <taxon>Pezizomycotina</taxon>
        <taxon>Dothideomycetes</taxon>
        <taxon>Pleosporomycetidae</taxon>
        <taxon>Pleosporales</taxon>
        <taxon>Pleosporineae</taxon>
        <taxon>Phaeosphaeriaceae</taxon>
        <taxon>Paraphoma</taxon>
    </lineage>
</organism>
<feature type="domain" description="C3H1-type" evidence="3">
    <location>
        <begin position="284"/>
        <end position="312"/>
    </location>
</feature>
<dbReference type="AlphaFoldDB" id="A0A8K0QZF2"/>
<feature type="zinc finger region" description="C3H1-type" evidence="1">
    <location>
        <begin position="284"/>
        <end position="312"/>
    </location>
</feature>
<feature type="region of interest" description="Disordered" evidence="2">
    <location>
        <begin position="351"/>
        <end position="402"/>
    </location>
</feature>
<feature type="region of interest" description="Disordered" evidence="2">
    <location>
        <begin position="1"/>
        <end position="127"/>
    </location>
</feature>
<protein>
    <recommendedName>
        <fullName evidence="3">C3H1-type domain-containing protein</fullName>
    </recommendedName>
</protein>
<keyword evidence="1" id="KW-0862">Zinc</keyword>
<dbReference type="GO" id="GO:0008270">
    <property type="term" value="F:zinc ion binding"/>
    <property type="evidence" value="ECO:0007669"/>
    <property type="project" value="UniProtKB-KW"/>
</dbReference>
<dbReference type="Gene3D" id="4.10.1000.10">
    <property type="entry name" value="Zinc finger, CCCH-type"/>
    <property type="match status" value="1"/>
</dbReference>
<keyword evidence="1" id="KW-0863">Zinc-finger</keyword>
<keyword evidence="1" id="KW-0479">Metal-binding</keyword>
<evidence type="ECO:0000259" key="3">
    <source>
        <dbReference type="PROSITE" id="PS50103"/>
    </source>
</evidence>
<dbReference type="PROSITE" id="PS50103">
    <property type="entry name" value="ZF_C3H1"/>
    <property type="match status" value="1"/>
</dbReference>
<feature type="region of interest" description="Disordered" evidence="2">
    <location>
        <begin position="199"/>
        <end position="241"/>
    </location>
</feature>
<feature type="compositionally biased region" description="Basic residues" evidence="2">
    <location>
        <begin position="367"/>
        <end position="402"/>
    </location>
</feature>
<name>A0A8K0QZF2_9PLEO</name>
<evidence type="ECO:0000256" key="2">
    <source>
        <dbReference type="SAM" id="MobiDB-lite"/>
    </source>
</evidence>
<reference evidence="4" key="1">
    <citation type="journal article" date="2021" name="Nat. Commun.">
        <title>Genetic determinants of endophytism in the Arabidopsis root mycobiome.</title>
        <authorList>
            <person name="Mesny F."/>
            <person name="Miyauchi S."/>
            <person name="Thiergart T."/>
            <person name="Pickel B."/>
            <person name="Atanasova L."/>
            <person name="Karlsson M."/>
            <person name="Huettel B."/>
            <person name="Barry K.W."/>
            <person name="Haridas S."/>
            <person name="Chen C."/>
            <person name="Bauer D."/>
            <person name="Andreopoulos W."/>
            <person name="Pangilinan J."/>
            <person name="LaButti K."/>
            <person name="Riley R."/>
            <person name="Lipzen A."/>
            <person name="Clum A."/>
            <person name="Drula E."/>
            <person name="Henrissat B."/>
            <person name="Kohler A."/>
            <person name="Grigoriev I.V."/>
            <person name="Martin F.M."/>
            <person name="Hacquard S."/>
        </authorList>
    </citation>
    <scope>NUCLEOTIDE SEQUENCE</scope>
    <source>
        <strain evidence="4">MPI-SDFR-AT-0120</strain>
    </source>
</reference>
<dbReference type="EMBL" id="JAGMVJ010000019">
    <property type="protein sequence ID" value="KAH7076227.1"/>
    <property type="molecule type" value="Genomic_DNA"/>
</dbReference>
<dbReference type="InterPro" id="IPR000571">
    <property type="entry name" value="Znf_CCCH"/>
</dbReference>
<comment type="caution">
    <text evidence="4">The sequence shown here is derived from an EMBL/GenBank/DDBJ whole genome shotgun (WGS) entry which is preliminary data.</text>
</comment>
<dbReference type="SMART" id="SM00356">
    <property type="entry name" value="ZnF_C3H1"/>
    <property type="match status" value="2"/>
</dbReference>
<keyword evidence="5" id="KW-1185">Reference proteome</keyword>